<name>A0A9D3MR97_ANGAN</name>
<keyword evidence="10" id="KW-1185">Reference proteome</keyword>
<evidence type="ECO:0000256" key="4">
    <source>
        <dbReference type="ARBA" id="ARBA00022859"/>
    </source>
</evidence>
<evidence type="ECO:0000256" key="6">
    <source>
        <dbReference type="ARBA" id="ARBA00040160"/>
    </source>
</evidence>
<dbReference type="GO" id="GO:0005737">
    <property type="term" value="C:cytoplasm"/>
    <property type="evidence" value="ECO:0007669"/>
    <property type="project" value="UniProtKB-SubCell"/>
</dbReference>
<dbReference type="Proteomes" id="UP001044222">
    <property type="component" value="Unassembled WGS sequence"/>
</dbReference>
<feature type="domain" description="FHA" evidence="8">
    <location>
        <begin position="68"/>
        <end position="124"/>
    </location>
</feature>
<evidence type="ECO:0000313" key="10">
    <source>
        <dbReference type="Proteomes" id="UP001044222"/>
    </source>
</evidence>
<dbReference type="PANTHER" id="PTHR31266:SF2">
    <property type="entry name" value="TRAF-INTERACTING PROTEIN WITH FHA DOMAIN-CONTAINING PROTEIN A"/>
    <property type="match status" value="1"/>
</dbReference>
<evidence type="ECO:0000313" key="9">
    <source>
        <dbReference type="EMBL" id="KAG5853340.1"/>
    </source>
</evidence>
<dbReference type="SUPFAM" id="SSF49879">
    <property type="entry name" value="SMAD/FHA domain"/>
    <property type="match status" value="1"/>
</dbReference>
<dbReference type="PANTHER" id="PTHR31266">
    <property type="entry name" value="TRAF-INTERACTING PROTEIN WITH FHA DOMAIN-CONTAINING PROTEIN A FAMILY MEMBER"/>
    <property type="match status" value="1"/>
</dbReference>
<dbReference type="InterPro" id="IPR033621">
    <property type="entry name" value="TIFA"/>
</dbReference>
<comment type="caution">
    <text evidence="9">The sequence shown here is derived from an EMBL/GenBank/DDBJ whole genome shotgun (WGS) entry which is preliminary data.</text>
</comment>
<gene>
    <name evidence="9" type="ORF">ANANG_G00072160</name>
</gene>
<feature type="compositionally biased region" description="Basic residues" evidence="7">
    <location>
        <begin position="171"/>
        <end position="186"/>
    </location>
</feature>
<dbReference type="Gene3D" id="2.60.200.20">
    <property type="match status" value="1"/>
</dbReference>
<keyword evidence="2" id="KW-0963">Cytoplasm</keyword>
<sequence length="211" mass="23625">MITGYWNSGVGADRKGEEKPSVMQGSSETEEYLTCLHVQLYHPLQADGRLYALMPLNRRQKHPAEEPLRLGRDVESCAFVLADQRVSRKQLSIQAFRSPRCSELLFQVQNLSRRGALSVNGARLEYLHWAELPGKALVRFGEYQLLVRREPGDGLGAEVEFCVSPAPLPGVRRRRGALQGARHGRGRPAAAEPLAPLPRRPLETDEETYLS</sequence>
<dbReference type="InterPro" id="IPR000253">
    <property type="entry name" value="FHA_dom"/>
</dbReference>
<evidence type="ECO:0000256" key="1">
    <source>
        <dbReference type="ARBA" id="ARBA00004496"/>
    </source>
</evidence>
<evidence type="ECO:0000256" key="5">
    <source>
        <dbReference type="ARBA" id="ARBA00038199"/>
    </source>
</evidence>
<evidence type="ECO:0000256" key="3">
    <source>
        <dbReference type="ARBA" id="ARBA00022588"/>
    </source>
</evidence>
<dbReference type="GO" id="GO:0045087">
    <property type="term" value="P:innate immune response"/>
    <property type="evidence" value="ECO:0007669"/>
    <property type="project" value="UniProtKB-KW"/>
</dbReference>
<dbReference type="InterPro" id="IPR008984">
    <property type="entry name" value="SMAD_FHA_dom_sf"/>
</dbReference>
<feature type="region of interest" description="Disordered" evidence="7">
    <location>
        <begin position="1"/>
        <end position="24"/>
    </location>
</feature>
<dbReference type="Pfam" id="PF00498">
    <property type="entry name" value="FHA"/>
    <property type="match status" value="1"/>
</dbReference>
<dbReference type="AlphaFoldDB" id="A0A9D3MR97"/>
<evidence type="ECO:0000256" key="7">
    <source>
        <dbReference type="SAM" id="MobiDB-lite"/>
    </source>
</evidence>
<accession>A0A9D3MR97</accession>
<comment type="subcellular location">
    <subcellularLocation>
        <location evidence="1">Cytoplasm</location>
    </subcellularLocation>
</comment>
<proteinExistence type="inferred from homology"/>
<keyword evidence="4" id="KW-0391">Immunity</keyword>
<evidence type="ECO:0000256" key="2">
    <source>
        <dbReference type="ARBA" id="ARBA00022490"/>
    </source>
</evidence>
<dbReference type="GO" id="GO:0043123">
    <property type="term" value="P:positive regulation of canonical NF-kappaB signal transduction"/>
    <property type="evidence" value="ECO:0007669"/>
    <property type="project" value="InterPro"/>
</dbReference>
<feature type="region of interest" description="Disordered" evidence="7">
    <location>
        <begin position="170"/>
        <end position="211"/>
    </location>
</feature>
<protein>
    <recommendedName>
        <fullName evidence="6">TRAF-interacting protein with FHA domain-containing protein A</fullName>
    </recommendedName>
</protein>
<dbReference type="EMBL" id="JAFIRN010000003">
    <property type="protein sequence ID" value="KAG5853340.1"/>
    <property type="molecule type" value="Genomic_DNA"/>
</dbReference>
<organism evidence="9 10">
    <name type="scientific">Anguilla anguilla</name>
    <name type="common">European freshwater eel</name>
    <name type="synonym">Muraena anguilla</name>
    <dbReference type="NCBI Taxonomy" id="7936"/>
    <lineage>
        <taxon>Eukaryota</taxon>
        <taxon>Metazoa</taxon>
        <taxon>Chordata</taxon>
        <taxon>Craniata</taxon>
        <taxon>Vertebrata</taxon>
        <taxon>Euteleostomi</taxon>
        <taxon>Actinopterygii</taxon>
        <taxon>Neopterygii</taxon>
        <taxon>Teleostei</taxon>
        <taxon>Anguilliformes</taxon>
        <taxon>Anguillidae</taxon>
        <taxon>Anguilla</taxon>
    </lineage>
</organism>
<reference evidence="9" key="1">
    <citation type="submission" date="2021-01" db="EMBL/GenBank/DDBJ databases">
        <title>A chromosome-scale assembly of European eel, Anguilla anguilla.</title>
        <authorList>
            <person name="Henkel C."/>
            <person name="Jong-Raadsen S.A."/>
            <person name="Dufour S."/>
            <person name="Weltzien F.-A."/>
            <person name="Palstra A.P."/>
            <person name="Pelster B."/>
            <person name="Spaink H.P."/>
            <person name="Van Den Thillart G.E."/>
            <person name="Jansen H."/>
            <person name="Zahm M."/>
            <person name="Klopp C."/>
            <person name="Cedric C."/>
            <person name="Louis A."/>
            <person name="Berthelot C."/>
            <person name="Parey E."/>
            <person name="Roest Crollius H."/>
            <person name="Montfort J."/>
            <person name="Robinson-Rechavi M."/>
            <person name="Bucao C."/>
            <person name="Bouchez O."/>
            <person name="Gislard M."/>
            <person name="Lluch J."/>
            <person name="Milhes M."/>
            <person name="Lampietro C."/>
            <person name="Lopez Roques C."/>
            <person name="Donnadieu C."/>
            <person name="Braasch I."/>
            <person name="Desvignes T."/>
            <person name="Postlethwait J."/>
            <person name="Bobe J."/>
            <person name="Guiguen Y."/>
            <person name="Dirks R."/>
        </authorList>
    </citation>
    <scope>NUCLEOTIDE SEQUENCE</scope>
    <source>
        <strain evidence="9">Tag_6206</strain>
        <tissue evidence="9">Liver</tissue>
    </source>
</reference>
<keyword evidence="3" id="KW-0399">Innate immunity</keyword>
<comment type="similarity">
    <text evidence="5">Belongs to the TIFA family.</text>
</comment>
<dbReference type="PROSITE" id="PS50006">
    <property type="entry name" value="FHA_DOMAIN"/>
    <property type="match status" value="1"/>
</dbReference>
<evidence type="ECO:0000259" key="8">
    <source>
        <dbReference type="PROSITE" id="PS50006"/>
    </source>
</evidence>